<reference evidence="22" key="3">
    <citation type="submission" date="2025-09" db="UniProtKB">
        <authorList>
            <consortium name="Ensembl"/>
        </authorList>
    </citation>
    <scope>IDENTIFICATION</scope>
</reference>
<dbReference type="GO" id="GO:0016477">
    <property type="term" value="P:cell migration"/>
    <property type="evidence" value="ECO:0007669"/>
    <property type="project" value="InterPro"/>
</dbReference>
<dbReference type="GO" id="GO:0030175">
    <property type="term" value="C:filopodium"/>
    <property type="evidence" value="ECO:0007669"/>
    <property type="project" value="UniProtKB-SubCell"/>
</dbReference>
<protein>
    <recommendedName>
        <fullName evidence="9">Podocalyxin</fullName>
    </recommendedName>
    <alternativeName>
        <fullName evidence="18">Podocalyxin-like protein 1</fullName>
    </alternativeName>
</protein>
<dbReference type="Proteomes" id="UP000472267">
    <property type="component" value="Chromosome 17"/>
</dbReference>
<dbReference type="InterPro" id="IPR017403">
    <property type="entry name" value="PODXL"/>
</dbReference>
<evidence type="ECO:0000256" key="5">
    <source>
        <dbReference type="ARBA" id="ARBA00004479"/>
    </source>
</evidence>
<keyword evidence="11 20" id="KW-0812">Transmembrane</keyword>
<comment type="subcellular location">
    <subcellularLocation>
        <location evidence="2">Apical cell membrane</location>
    </subcellularLocation>
    <subcellularLocation>
        <location evidence="6">Cell projection</location>
        <location evidence="6">Filopodium</location>
    </subcellularLocation>
    <subcellularLocation>
        <location evidence="7">Cell projection</location>
        <location evidence="7">Lamellipodium</location>
    </subcellularLocation>
    <subcellularLocation>
        <location evidence="1">Cell projection</location>
        <location evidence="1">Microvillus</location>
    </subcellularLocation>
    <subcellularLocation>
        <location evidence="4">Cell projection</location>
        <location evidence="4">Ruffle</location>
    </subcellularLocation>
    <subcellularLocation>
        <location evidence="3">Membrane raft</location>
    </subcellularLocation>
    <subcellularLocation>
        <location evidence="5">Membrane</location>
        <topology evidence="5">Single-pass type I membrane protein</topology>
    </subcellularLocation>
</comment>
<evidence type="ECO:0000313" key="23">
    <source>
        <dbReference type="Proteomes" id="UP000472267"/>
    </source>
</evidence>
<reference evidence="22" key="1">
    <citation type="submission" date="2019-06" db="EMBL/GenBank/DDBJ databases">
        <authorList>
            <consortium name="Wellcome Sanger Institute Data Sharing"/>
        </authorList>
    </citation>
    <scope>NUCLEOTIDE SEQUENCE [LARGE SCALE GENOMIC DNA]</scope>
</reference>
<dbReference type="GO" id="GO:0032534">
    <property type="term" value="P:regulation of microvillus assembly"/>
    <property type="evidence" value="ECO:0007669"/>
    <property type="project" value="TreeGrafter"/>
</dbReference>
<reference evidence="22" key="2">
    <citation type="submission" date="2025-08" db="UniProtKB">
        <authorList>
            <consortium name="Ensembl"/>
        </authorList>
    </citation>
    <scope>IDENTIFICATION</scope>
</reference>
<evidence type="ECO:0000256" key="3">
    <source>
        <dbReference type="ARBA" id="ARBA00004285"/>
    </source>
</evidence>
<feature type="compositionally biased region" description="Low complexity" evidence="19">
    <location>
        <begin position="67"/>
        <end position="83"/>
    </location>
</feature>
<evidence type="ECO:0000256" key="14">
    <source>
        <dbReference type="ARBA" id="ARBA00022989"/>
    </source>
</evidence>
<feature type="compositionally biased region" description="Polar residues" evidence="19">
    <location>
        <begin position="115"/>
        <end position="153"/>
    </location>
</feature>
<evidence type="ECO:0000256" key="17">
    <source>
        <dbReference type="ARBA" id="ARBA00023273"/>
    </source>
</evidence>
<accession>A0A672IPJ0</accession>
<gene>
    <name evidence="22" type="primary">podxl</name>
</gene>
<dbReference type="OMA" id="NSPTQKM"/>
<keyword evidence="10" id="KW-1003">Cell membrane</keyword>
<dbReference type="GeneID" id="115404120"/>
<organism evidence="22 23">
    <name type="scientific">Salarias fasciatus</name>
    <name type="common">Jewelled blenny</name>
    <name type="synonym">Blennius fasciatus</name>
    <dbReference type="NCBI Taxonomy" id="181472"/>
    <lineage>
        <taxon>Eukaryota</taxon>
        <taxon>Metazoa</taxon>
        <taxon>Chordata</taxon>
        <taxon>Craniata</taxon>
        <taxon>Vertebrata</taxon>
        <taxon>Euteleostomi</taxon>
        <taxon>Actinopterygii</taxon>
        <taxon>Neopterygii</taxon>
        <taxon>Teleostei</taxon>
        <taxon>Neoteleostei</taxon>
        <taxon>Acanthomorphata</taxon>
        <taxon>Ovalentaria</taxon>
        <taxon>Blenniimorphae</taxon>
        <taxon>Blenniiformes</taxon>
        <taxon>Blennioidei</taxon>
        <taxon>Blenniidae</taxon>
        <taxon>Salariinae</taxon>
        <taxon>Salarias</taxon>
    </lineage>
</organism>
<dbReference type="Ensembl" id="ENSSFAT00005045284.1">
    <property type="protein sequence ID" value="ENSSFAP00005043733.1"/>
    <property type="gene ID" value="ENSSFAG00005021579.1"/>
</dbReference>
<dbReference type="RefSeq" id="XP_029969167.1">
    <property type="nucleotide sequence ID" value="XM_030113307.1"/>
</dbReference>
<dbReference type="InterPro" id="IPR013836">
    <property type="entry name" value="CD34/Podocalyxin"/>
</dbReference>
<evidence type="ECO:0000256" key="19">
    <source>
        <dbReference type="SAM" id="MobiDB-lite"/>
    </source>
</evidence>
<evidence type="ECO:0000313" key="22">
    <source>
        <dbReference type="Ensembl" id="ENSSFAP00005043733.1"/>
    </source>
</evidence>
<keyword evidence="14 20" id="KW-1133">Transmembrane helix</keyword>
<feature type="region of interest" description="Disordered" evidence="19">
    <location>
        <begin position="67"/>
        <end position="271"/>
    </location>
</feature>
<evidence type="ECO:0000256" key="9">
    <source>
        <dbReference type="ARBA" id="ARBA00017371"/>
    </source>
</evidence>
<dbReference type="GO" id="GO:0045121">
    <property type="term" value="C:membrane raft"/>
    <property type="evidence" value="ECO:0007669"/>
    <property type="project" value="UniProtKB-SubCell"/>
</dbReference>
<dbReference type="OrthoDB" id="9948358at2759"/>
<feature type="transmembrane region" description="Helical" evidence="20">
    <location>
        <begin position="371"/>
        <end position="392"/>
    </location>
</feature>
<feature type="compositionally biased region" description="Low complexity" evidence="19">
    <location>
        <begin position="253"/>
        <end position="267"/>
    </location>
</feature>
<dbReference type="GO" id="GO:0001726">
    <property type="term" value="C:ruffle"/>
    <property type="evidence" value="ECO:0007669"/>
    <property type="project" value="UniProtKB-SubCell"/>
</dbReference>
<dbReference type="PANTHER" id="PTHR12067:SF5">
    <property type="entry name" value="PODOCALYXIN"/>
    <property type="match status" value="1"/>
</dbReference>
<dbReference type="CTD" id="5420"/>
<keyword evidence="17" id="KW-0966">Cell projection</keyword>
<evidence type="ECO:0000256" key="16">
    <source>
        <dbReference type="ARBA" id="ARBA00023180"/>
    </source>
</evidence>
<dbReference type="InParanoid" id="A0A672IPJ0"/>
<dbReference type="Pfam" id="PF06365">
    <property type="entry name" value="CD34_antigen"/>
    <property type="match status" value="1"/>
</dbReference>
<evidence type="ECO:0000256" key="4">
    <source>
        <dbReference type="ARBA" id="ARBA00004466"/>
    </source>
</evidence>
<feature type="signal peptide" evidence="21">
    <location>
        <begin position="1"/>
        <end position="23"/>
    </location>
</feature>
<dbReference type="RefSeq" id="XP_029969168.1">
    <property type="nucleotide sequence ID" value="XM_030113308.1"/>
</dbReference>
<evidence type="ECO:0000256" key="10">
    <source>
        <dbReference type="ARBA" id="ARBA00022475"/>
    </source>
</evidence>
<evidence type="ECO:0000256" key="20">
    <source>
        <dbReference type="SAM" id="Phobius"/>
    </source>
</evidence>
<evidence type="ECO:0000256" key="7">
    <source>
        <dbReference type="ARBA" id="ARBA00004510"/>
    </source>
</evidence>
<feature type="chain" id="PRO_5025534632" description="Podocalyxin" evidence="21">
    <location>
        <begin position="24"/>
        <end position="466"/>
    </location>
</feature>
<keyword evidence="15 20" id="KW-0472">Membrane</keyword>
<evidence type="ECO:0000256" key="2">
    <source>
        <dbReference type="ARBA" id="ARBA00004221"/>
    </source>
</evidence>
<evidence type="ECO:0000256" key="13">
    <source>
        <dbReference type="ARBA" id="ARBA00022889"/>
    </source>
</evidence>
<evidence type="ECO:0000256" key="1">
    <source>
        <dbReference type="ARBA" id="ARBA00004105"/>
    </source>
</evidence>
<sequence length="466" mass="48981">MRATLRITWLLLSLSFLFDGICSDDTQTNSTTQQPPGTTVKATTQPPAGTMAGTAGAVLTTNKPTEAATATAAPANADPNTGTQKPTGPSDPQQTFTVTKPVTAAAATTKLTPAQPQLTTSKPDQITLPASSDAPSTVVPGTTVTQAPTTVKNTTPLVSTSGGGSTGPIPNPATAKTPGHQTTLPAEPGSQKTSATVKGGTNPPTPEAGGRTPAAFTPTTSQADSRGGTKGTLPPGQGPTTDKTTAAAGNPETTTTTKLQTKPPVTVSTKAGTLPPQITTIVTTSSSTSALTKKFTYSLLSEQETKEEEDLAKVCKLLMPNWLNGTCTLTWRHHNGKVQFDLVEINGKVKTSQAAQYYEEITKKPTNNTTLIAILASCGALLIMIIILAVCATHHRKPYHENQQHLTEELHTVENGYHDNPTLEVEVQPEMQEKKVALNGEFNDSWIVPIDNLLKEDLPDEEDTHL</sequence>
<dbReference type="GO" id="GO:0007155">
    <property type="term" value="P:cell adhesion"/>
    <property type="evidence" value="ECO:0007669"/>
    <property type="project" value="UniProtKB-KW"/>
</dbReference>
<dbReference type="GO" id="GO:0030027">
    <property type="term" value="C:lamellipodium"/>
    <property type="evidence" value="ECO:0007669"/>
    <property type="project" value="UniProtKB-SubCell"/>
</dbReference>
<feature type="compositionally biased region" description="Polar residues" evidence="19">
    <location>
        <begin position="84"/>
        <end position="94"/>
    </location>
</feature>
<proteinExistence type="inferred from homology"/>
<keyword evidence="16" id="KW-0325">Glycoprotein</keyword>
<evidence type="ECO:0000256" key="15">
    <source>
        <dbReference type="ARBA" id="ARBA00023136"/>
    </source>
</evidence>
<dbReference type="AlphaFoldDB" id="A0A672IPJ0"/>
<dbReference type="GO" id="GO:0016324">
    <property type="term" value="C:apical plasma membrane"/>
    <property type="evidence" value="ECO:0007669"/>
    <property type="project" value="UniProtKB-SubCell"/>
</dbReference>
<keyword evidence="12 21" id="KW-0732">Signal</keyword>
<feature type="compositionally biased region" description="Low complexity" evidence="19">
    <location>
        <begin position="95"/>
        <end position="114"/>
    </location>
</feature>
<evidence type="ECO:0000256" key="8">
    <source>
        <dbReference type="ARBA" id="ARBA00007029"/>
    </source>
</evidence>
<dbReference type="GO" id="GO:0033634">
    <property type="term" value="P:positive regulation of cell-cell adhesion mediated by integrin"/>
    <property type="evidence" value="ECO:0007669"/>
    <property type="project" value="TreeGrafter"/>
</dbReference>
<evidence type="ECO:0000256" key="11">
    <source>
        <dbReference type="ARBA" id="ARBA00022692"/>
    </source>
</evidence>
<evidence type="ECO:0000256" key="12">
    <source>
        <dbReference type="ARBA" id="ARBA00022729"/>
    </source>
</evidence>
<dbReference type="PANTHER" id="PTHR12067">
    <property type="entry name" value="PODOCALYXIN"/>
    <property type="match status" value="1"/>
</dbReference>
<evidence type="ECO:0000256" key="6">
    <source>
        <dbReference type="ARBA" id="ARBA00004486"/>
    </source>
</evidence>
<dbReference type="GO" id="GO:0022408">
    <property type="term" value="P:negative regulation of cell-cell adhesion"/>
    <property type="evidence" value="ECO:0007669"/>
    <property type="project" value="TreeGrafter"/>
</dbReference>
<feature type="compositionally biased region" description="Polar residues" evidence="19">
    <location>
        <begin position="179"/>
        <end position="196"/>
    </location>
</feature>
<keyword evidence="23" id="KW-1185">Reference proteome</keyword>
<evidence type="ECO:0000256" key="21">
    <source>
        <dbReference type="SAM" id="SignalP"/>
    </source>
</evidence>
<comment type="similarity">
    <text evidence="8">Belongs to the podocalyxin family.</text>
</comment>
<name>A0A672IPJ0_SALFA</name>
<feature type="region of interest" description="Disordered" evidence="19">
    <location>
        <begin position="27"/>
        <end position="54"/>
    </location>
</feature>
<dbReference type="GO" id="GO:0031528">
    <property type="term" value="C:microvillus membrane"/>
    <property type="evidence" value="ECO:0007669"/>
    <property type="project" value="TreeGrafter"/>
</dbReference>
<evidence type="ECO:0000256" key="18">
    <source>
        <dbReference type="ARBA" id="ARBA00031141"/>
    </source>
</evidence>
<keyword evidence="13" id="KW-0130">Cell adhesion</keyword>